<dbReference type="SUPFAM" id="SSF50370">
    <property type="entry name" value="Ricin B-like lectins"/>
    <property type="match status" value="1"/>
</dbReference>
<keyword evidence="4" id="KW-1185">Reference proteome</keyword>
<comment type="caution">
    <text evidence="3">The sequence shown here is derived from an EMBL/GenBank/DDBJ whole genome shotgun (WGS) entry which is preliminary data.</text>
</comment>
<proteinExistence type="predicted"/>
<keyword evidence="1" id="KW-0732">Signal</keyword>
<evidence type="ECO:0000259" key="2">
    <source>
        <dbReference type="PROSITE" id="PS50022"/>
    </source>
</evidence>
<protein>
    <recommendedName>
        <fullName evidence="2">F5/8 type C domain-containing protein</fullName>
    </recommendedName>
</protein>
<feature type="signal peptide" evidence="1">
    <location>
        <begin position="1"/>
        <end position="16"/>
    </location>
</feature>
<gene>
    <name evidence="3" type="ORF">EVOR1521_LOCUS1689</name>
</gene>
<feature type="domain" description="F5/8 type C" evidence="2">
    <location>
        <begin position="119"/>
        <end position="258"/>
    </location>
</feature>
<feature type="chain" id="PRO_5041286999" description="F5/8 type C domain-containing protein" evidence="1">
    <location>
        <begin position="17"/>
        <end position="390"/>
    </location>
</feature>
<sequence length="390" mass="39244">MWRVCVASALVARAAAGPPASFMLISGVTSPQEMCLVGSGAAAYLDACSDSVAAMDGREIWSLTPGGALTNAGSGKCLGATVDRAAAGEVLTLAACDGLQDKWELQGNGQVKLGAGGVCLSQTGLAPQVADAAAGASVVASSTLDSGHGAVLAVDGVASSFWASKLDEPGPVILAVDLGEPAHVSALVVDFEYAPSTFSVQVSADGSRWTDVFSTDSNALQRVKVPLPGTALARGVKLVMTKPHPVHGSLGGRQLYGVRSLEVRGPAMQAVLESCAVAAKSGDARDKYFAVAVESYDAGTGAALRSELPALESADAALSAAVVELAEALPLIPSCKSGRAASLQSMSASAGLRRAAAKTGSSSELDATQKEALFQEAKLTVVAARSAMQV</sequence>
<accession>A0AA36HLN2</accession>
<dbReference type="EMBL" id="CAUJNA010000070">
    <property type="protein sequence ID" value="CAJ1371378.1"/>
    <property type="molecule type" value="Genomic_DNA"/>
</dbReference>
<dbReference type="InterPro" id="IPR008979">
    <property type="entry name" value="Galactose-bd-like_sf"/>
</dbReference>
<evidence type="ECO:0000313" key="3">
    <source>
        <dbReference type="EMBL" id="CAJ1371378.1"/>
    </source>
</evidence>
<organism evidence="3 4">
    <name type="scientific">Effrenium voratum</name>
    <dbReference type="NCBI Taxonomy" id="2562239"/>
    <lineage>
        <taxon>Eukaryota</taxon>
        <taxon>Sar</taxon>
        <taxon>Alveolata</taxon>
        <taxon>Dinophyceae</taxon>
        <taxon>Suessiales</taxon>
        <taxon>Symbiodiniaceae</taxon>
        <taxon>Effrenium</taxon>
    </lineage>
</organism>
<dbReference type="Pfam" id="PF00754">
    <property type="entry name" value="F5_F8_type_C"/>
    <property type="match status" value="1"/>
</dbReference>
<dbReference type="PROSITE" id="PS50022">
    <property type="entry name" value="FA58C_3"/>
    <property type="match status" value="1"/>
</dbReference>
<dbReference type="InterPro" id="IPR000421">
    <property type="entry name" value="FA58C"/>
</dbReference>
<dbReference type="Gene3D" id="2.60.120.260">
    <property type="entry name" value="Galactose-binding domain-like"/>
    <property type="match status" value="1"/>
</dbReference>
<dbReference type="Gene3D" id="2.80.10.50">
    <property type="match status" value="1"/>
</dbReference>
<name>A0AA36HLN2_9DINO</name>
<dbReference type="Proteomes" id="UP001178507">
    <property type="component" value="Unassembled WGS sequence"/>
</dbReference>
<dbReference type="PROSITE" id="PS50231">
    <property type="entry name" value="RICIN_B_LECTIN"/>
    <property type="match status" value="1"/>
</dbReference>
<dbReference type="AlphaFoldDB" id="A0AA36HLN2"/>
<reference evidence="3" key="1">
    <citation type="submission" date="2023-08" db="EMBL/GenBank/DDBJ databases">
        <authorList>
            <person name="Chen Y."/>
            <person name="Shah S."/>
            <person name="Dougan E. K."/>
            <person name="Thang M."/>
            <person name="Chan C."/>
        </authorList>
    </citation>
    <scope>NUCLEOTIDE SEQUENCE</scope>
</reference>
<dbReference type="InterPro" id="IPR035992">
    <property type="entry name" value="Ricin_B-like_lectins"/>
</dbReference>
<dbReference type="SUPFAM" id="SSF49785">
    <property type="entry name" value="Galactose-binding domain-like"/>
    <property type="match status" value="1"/>
</dbReference>
<evidence type="ECO:0000256" key="1">
    <source>
        <dbReference type="SAM" id="SignalP"/>
    </source>
</evidence>
<evidence type="ECO:0000313" key="4">
    <source>
        <dbReference type="Proteomes" id="UP001178507"/>
    </source>
</evidence>